<dbReference type="InterPro" id="IPR012677">
    <property type="entry name" value="Nucleotide-bd_a/b_plait_sf"/>
</dbReference>
<dbReference type="InterPro" id="IPR000504">
    <property type="entry name" value="RRM_dom"/>
</dbReference>
<dbReference type="PROSITE" id="PS50102">
    <property type="entry name" value="RRM"/>
    <property type="match status" value="1"/>
</dbReference>
<evidence type="ECO:0000256" key="1">
    <source>
        <dbReference type="PROSITE-ProRule" id="PRU00176"/>
    </source>
</evidence>
<reference evidence="3" key="1">
    <citation type="submission" date="2005-01" db="EMBL/GenBank/DDBJ databases">
        <authorList>
            <person name="Han Z."/>
        </authorList>
    </citation>
    <scope>NUCLEOTIDE SEQUENCE</scope>
</reference>
<name>Q5BT94_SCHJA</name>
<sequence length="65" mass="7453">MLQTGRLFVRNLPYDCTEKELEKLFSPYGSLSDIHLAFDSWSQVSKGFAFVTYLFPSDAVKLTSR</sequence>
<accession>Q5BT94</accession>
<dbReference type="EMBL" id="AY915020">
    <property type="protein sequence ID" value="AAX30241.2"/>
    <property type="molecule type" value="mRNA"/>
</dbReference>
<dbReference type="SUPFAM" id="SSF54928">
    <property type="entry name" value="RNA-binding domain, RBD"/>
    <property type="match status" value="1"/>
</dbReference>
<dbReference type="AlphaFoldDB" id="Q5BT94"/>
<dbReference type="SMART" id="SM00360">
    <property type="entry name" value="RRM"/>
    <property type="match status" value="1"/>
</dbReference>
<feature type="domain" description="RRM" evidence="2">
    <location>
        <begin position="5"/>
        <end position="65"/>
    </location>
</feature>
<reference evidence="3" key="2">
    <citation type="journal article" date="2006" name="PLoS Pathog.">
        <title>New perspectives on host-parasite interplay by comparative transcriptomic and proteomic analyses of Schistosoma japonicum.</title>
        <authorList>
            <person name="Liu F."/>
            <person name="Lu J."/>
            <person name="Hu W."/>
            <person name="Wang S.Y."/>
            <person name="Cui S.J."/>
            <person name="Chi M."/>
            <person name="Yan Q."/>
            <person name="Wang X.R."/>
            <person name="Song H.D."/>
            <person name="Xu X.N."/>
            <person name="Wang J.J."/>
            <person name="Zhang X.L."/>
            <person name="Zhang X."/>
            <person name="Wang Z.Q."/>
            <person name="Xue C.L."/>
            <person name="Brindley P.J."/>
            <person name="McManus D.P."/>
            <person name="Yang P.Y."/>
            <person name="Feng Z."/>
            <person name="Chen Z."/>
            <person name="Han Z.G."/>
        </authorList>
    </citation>
    <scope>NUCLEOTIDE SEQUENCE</scope>
</reference>
<evidence type="ECO:0000313" key="3">
    <source>
        <dbReference type="EMBL" id="AAX30241.2"/>
    </source>
</evidence>
<protein>
    <submittedName>
        <fullName evidence="3">SJCHGC02233 protein</fullName>
    </submittedName>
</protein>
<dbReference type="InterPro" id="IPR035979">
    <property type="entry name" value="RBD_domain_sf"/>
</dbReference>
<evidence type="ECO:0000259" key="2">
    <source>
        <dbReference type="PROSITE" id="PS50102"/>
    </source>
</evidence>
<dbReference type="InterPro" id="IPR050441">
    <property type="entry name" value="RBM"/>
</dbReference>
<dbReference type="Pfam" id="PF00076">
    <property type="entry name" value="RRM_1"/>
    <property type="match status" value="1"/>
</dbReference>
<dbReference type="PANTHER" id="PTHR48034">
    <property type="entry name" value="TRANSFORMER-2 SEX-DETERMINING PROTEIN-RELATED"/>
    <property type="match status" value="1"/>
</dbReference>
<dbReference type="Gene3D" id="3.30.70.330">
    <property type="match status" value="1"/>
</dbReference>
<organism evidence="3">
    <name type="scientific">Schistosoma japonicum</name>
    <name type="common">Blood fluke</name>
    <dbReference type="NCBI Taxonomy" id="6182"/>
    <lineage>
        <taxon>Eukaryota</taxon>
        <taxon>Metazoa</taxon>
        <taxon>Spiralia</taxon>
        <taxon>Lophotrochozoa</taxon>
        <taxon>Platyhelminthes</taxon>
        <taxon>Trematoda</taxon>
        <taxon>Digenea</taxon>
        <taxon>Strigeidida</taxon>
        <taxon>Schistosomatoidea</taxon>
        <taxon>Schistosomatidae</taxon>
        <taxon>Schistosoma</taxon>
    </lineage>
</organism>
<keyword evidence="1" id="KW-0694">RNA-binding</keyword>
<proteinExistence type="evidence at transcript level"/>
<dbReference type="GO" id="GO:0003723">
    <property type="term" value="F:RNA binding"/>
    <property type="evidence" value="ECO:0007669"/>
    <property type="project" value="UniProtKB-UniRule"/>
</dbReference>